<dbReference type="PROSITE" id="PS50005">
    <property type="entry name" value="TPR"/>
    <property type="match status" value="1"/>
</dbReference>
<dbReference type="GO" id="GO:0051603">
    <property type="term" value="P:proteolysis involved in protein catabolic process"/>
    <property type="evidence" value="ECO:0007669"/>
    <property type="project" value="TreeGrafter"/>
</dbReference>
<evidence type="ECO:0000259" key="8">
    <source>
        <dbReference type="Pfam" id="PF01435"/>
    </source>
</evidence>
<organism evidence="9 10">
    <name type="scientific">Algicella marina</name>
    <dbReference type="NCBI Taxonomy" id="2683284"/>
    <lineage>
        <taxon>Bacteria</taxon>
        <taxon>Pseudomonadati</taxon>
        <taxon>Pseudomonadota</taxon>
        <taxon>Alphaproteobacteria</taxon>
        <taxon>Rhodobacterales</taxon>
        <taxon>Paracoccaceae</taxon>
        <taxon>Algicella</taxon>
    </lineage>
</organism>
<dbReference type="PANTHER" id="PTHR22726">
    <property type="entry name" value="METALLOENDOPEPTIDASE OMA1"/>
    <property type="match status" value="1"/>
</dbReference>
<dbReference type="PANTHER" id="PTHR22726:SF1">
    <property type="entry name" value="METALLOENDOPEPTIDASE OMA1, MITOCHONDRIAL"/>
    <property type="match status" value="1"/>
</dbReference>
<feature type="domain" description="Peptidase M48" evidence="8">
    <location>
        <begin position="51"/>
        <end position="236"/>
    </location>
</feature>
<keyword evidence="5" id="KW-0862">Zinc</keyword>
<feature type="repeat" description="TPR" evidence="7">
    <location>
        <begin position="315"/>
        <end position="348"/>
    </location>
</feature>
<evidence type="ECO:0000256" key="2">
    <source>
        <dbReference type="ARBA" id="ARBA00022670"/>
    </source>
</evidence>
<keyword evidence="10" id="KW-1185">Reference proteome</keyword>
<dbReference type="Gene3D" id="3.30.2010.10">
    <property type="entry name" value="Metalloproteases ('zincins'), catalytic domain"/>
    <property type="match status" value="1"/>
</dbReference>
<comment type="cofactor">
    <cofactor evidence="1">
        <name>Zn(2+)</name>
        <dbReference type="ChEBI" id="CHEBI:29105"/>
    </cofactor>
</comment>
<reference evidence="9 10" key="1">
    <citation type="submission" date="2019-12" db="EMBL/GenBank/DDBJ databases">
        <title>Complete genome sequence of Algicella marina strain 9Alg 56(T) isolated from the red alga Tichocarpus crinitus.</title>
        <authorList>
            <person name="Kim S.-G."/>
            <person name="Nedashkovskaya O.I."/>
        </authorList>
    </citation>
    <scope>NUCLEOTIDE SEQUENCE [LARGE SCALE GENOMIC DNA]</scope>
    <source>
        <strain evidence="9 10">9Alg 56</strain>
    </source>
</reference>
<dbReference type="GO" id="GO:0004222">
    <property type="term" value="F:metalloendopeptidase activity"/>
    <property type="evidence" value="ECO:0007669"/>
    <property type="project" value="InterPro"/>
</dbReference>
<dbReference type="Pfam" id="PF01435">
    <property type="entry name" value="Peptidase_M48"/>
    <property type="match status" value="1"/>
</dbReference>
<keyword evidence="7" id="KW-0802">TPR repeat</keyword>
<evidence type="ECO:0000256" key="4">
    <source>
        <dbReference type="ARBA" id="ARBA00022801"/>
    </source>
</evidence>
<evidence type="ECO:0000256" key="3">
    <source>
        <dbReference type="ARBA" id="ARBA00022723"/>
    </source>
</evidence>
<evidence type="ECO:0000256" key="5">
    <source>
        <dbReference type="ARBA" id="ARBA00022833"/>
    </source>
</evidence>
<gene>
    <name evidence="9" type="ORF">GO499_05540</name>
</gene>
<dbReference type="KEGG" id="amaq:GO499_05540"/>
<evidence type="ECO:0000256" key="6">
    <source>
        <dbReference type="ARBA" id="ARBA00023049"/>
    </source>
</evidence>
<keyword evidence="6 9" id="KW-0482">Metalloprotease</keyword>
<dbReference type="GO" id="GO:0016020">
    <property type="term" value="C:membrane"/>
    <property type="evidence" value="ECO:0007669"/>
    <property type="project" value="TreeGrafter"/>
</dbReference>
<dbReference type="CDD" id="cd07324">
    <property type="entry name" value="M48C_Oma1-like"/>
    <property type="match status" value="1"/>
</dbReference>
<protein>
    <submittedName>
        <fullName evidence="9">M48 family metalloprotease</fullName>
    </submittedName>
</protein>
<dbReference type="InterPro" id="IPR019734">
    <property type="entry name" value="TPR_rpt"/>
</dbReference>
<sequence>MGRGLILAAVMQGVRHGLRMAVAWIACIGLLMPGAAFAQGLIRDAEIERTLGMIADPIFRAAGLSPSQVDIYIIDNPRMNAFVAGGNNIFIHTGMLRRLKTVDQLRAVIAHETGHITGGHIARRNEKLRQTRGVAGIGALLAVAAAAAGGGRGALAVGGLTQEAALRDFLSHNRAEESSADQASLRYMIAAGADADAIIEVMKMFSGQEILSQSRADPYVRTHPLWRDRMRYLEDRVANAPAPRTEDPAISYWHARMVAKFNGFIGTPDRTLSQYKDDKTEIGALARAVAYHQRPDIRRAMATVDSLIKARPKDPYYWELKGQFLLENGKAGEAVRAYRQSAALAPNEAQILSGLGRALVAVDQDGATREALPVLERARSMDDRNPQTFRDLAIVYARTGQNGKASLATAERFALQGKLQDASVHARRAAAQLPEGSAGWRQAQDILHVAGRDR</sequence>
<dbReference type="EMBL" id="CP046620">
    <property type="protein sequence ID" value="QHQ34691.1"/>
    <property type="molecule type" value="Genomic_DNA"/>
</dbReference>
<evidence type="ECO:0000313" key="9">
    <source>
        <dbReference type="EMBL" id="QHQ34691.1"/>
    </source>
</evidence>
<keyword evidence="2 9" id="KW-0645">Protease</keyword>
<dbReference type="InterPro" id="IPR001915">
    <property type="entry name" value="Peptidase_M48"/>
</dbReference>
<dbReference type="Gene3D" id="1.25.40.10">
    <property type="entry name" value="Tetratricopeptide repeat domain"/>
    <property type="match status" value="1"/>
</dbReference>
<dbReference type="InterPro" id="IPR011990">
    <property type="entry name" value="TPR-like_helical_dom_sf"/>
</dbReference>
<keyword evidence="4" id="KW-0378">Hydrolase</keyword>
<evidence type="ECO:0000256" key="7">
    <source>
        <dbReference type="PROSITE-ProRule" id="PRU00339"/>
    </source>
</evidence>
<evidence type="ECO:0000256" key="1">
    <source>
        <dbReference type="ARBA" id="ARBA00001947"/>
    </source>
</evidence>
<accession>A0A6P1SYZ0</accession>
<dbReference type="InterPro" id="IPR051156">
    <property type="entry name" value="Mito/Outer_Membr_Metalloprot"/>
</dbReference>
<dbReference type="Proteomes" id="UP000464495">
    <property type="component" value="Chromosome"/>
</dbReference>
<dbReference type="AlphaFoldDB" id="A0A6P1SYZ0"/>
<name>A0A6P1SYZ0_9RHOB</name>
<proteinExistence type="predicted"/>
<evidence type="ECO:0000313" key="10">
    <source>
        <dbReference type="Proteomes" id="UP000464495"/>
    </source>
</evidence>
<dbReference type="SUPFAM" id="SSF48452">
    <property type="entry name" value="TPR-like"/>
    <property type="match status" value="1"/>
</dbReference>
<dbReference type="GO" id="GO:0046872">
    <property type="term" value="F:metal ion binding"/>
    <property type="evidence" value="ECO:0007669"/>
    <property type="project" value="UniProtKB-KW"/>
</dbReference>
<keyword evidence="3" id="KW-0479">Metal-binding</keyword>
<dbReference type="Pfam" id="PF13429">
    <property type="entry name" value="TPR_15"/>
    <property type="match status" value="1"/>
</dbReference>